<evidence type="ECO:0000313" key="12">
    <source>
        <dbReference type="Proteomes" id="UP000697127"/>
    </source>
</evidence>
<reference evidence="11" key="1">
    <citation type="submission" date="2020-11" db="EMBL/GenBank/DDBJ databases">
        <title>Kefir isolates.</title>
        <authorList>
            <person name="Marcisauskas S."/>
            <person name="Kim Y."/>
            <person name="Blasche S."/>
        </authorList>
    </citation>
    <scope>NUCLEOTIDE SEQUENCE</scope>
    <source>
        <strain evidence="11">Olga-1</strain>
    </source>
</reference>
<feature type="domain" description="C2H2-type" evidence="10">
    <location>
        <begin position="19"/>
        <end position="49"/>
    </location>
</feature>
<dbReference type="PROSITE" id="PS50157">
    <property type="entry name" value="ZINC_FINGER_C2H2_2"/>
    <property type="match status" value="2"/>
</dbReference>
<evidence type="ECO:0000256" key="4">
    <source>
        <dbReference type="ARBA" id="ARBA00022771"/>
    </source>
</evidence>
<dbReference type="PANTHER" id="PTHR40626:SF32">
    <property type="entry name" value="ZINC FINGER PROTEIN RST2"/>
    <property type="match status" value="1"/>
</dbReference>
<dbReference type="Pfam" id="PF00096">
    <property type="entry name" value="zf-C2H2"/>
    <property type="match status" value="2"/>
</dbReference>
<dbReference type="InterPro" id="IPR051059">
    <property type="entry name" value="VerF-like"/>
</dbReference>
<keyword evidence="3" id="KW-0677">Repeat</keyword>
<keyword evidence="8" id="KW-0539">Nucleus</keyword>
<feature type="non-terminal residue" evidence="11">
    <location>
        <position position="121"/>
    </location>
</feature>
<gene>
    <name evidence="11" type="ORF">C6P40_004784</name>
</gene>
<accession>A0A9P7BBY7</accession>
<protein>
    <recommendedName>
        <fullName evidence="10">C2H2-type domain-containing protein</fullName>
    </recommendedName>
</protein>
<dbReference type="EMBL" id="PUHW01000702">
    <property type="protein sequence ID" value="KAG0685814.1"/>
    <property type="molecule type" value="Genomic_DNA"/>
</dbReference>
<keyword evidence="7" id="KW-0804">Transcription</keyword>
<evidence type="ECO:0000256" key="1">
    <source>
        <dbReference type="ARBA" id="ARBA00004123"/>
    </source>
</evidence>
<organism evidence="11 12">
    <name type="scientific">Pichia californica</name>
    <dbReference type="NCBI Taxonomy" id="460514"/>
    <lineage>
        <taxon>Eukaryota</taxon>
        <taxon>Fungi</taxon>
        <taxon>Dikarya</taxon>
        <taxon>Ascomycota</taxon>
        <taxon>Saccharomycotina</taxon>
        <taxon>Pichiomycetes</taxon>
        <taxon>Pichiales</taxon>
        <taxon>Pichiaceae</taxon>
        <taxon>Pichia</taxon>
    </lineage>
</organism>
<dbReference type="InterPro" id="IPR036236">
    <property type="entry name" value="Znf_C2H2_sf"/>
</dbReference>
<keyword evidence="4 9" id="KW-0863">Zinc-finger</keyword>
<dbReference type="GO" id="GO:0000978">
    <property type="term" value="F:RNA polymerase II cis-regulatory region sequence-specific DNA binding"/>
    <property type="evidence" value="ECO:0007669"/>
    <property type="project" value="InterPro"/>
</dbReference>
<dbReference type="AlphaFoldDB" id="A0A9P7BBY7"/>
<sequence>MPTSNHSSISKKKSKGKLFQCTGYPGCSMIFTRSEHLARHIRKHTGERPFKCDFCYKNFSRLDNLRQHKQTVHQYQINNSIEQQQSLSNSTNIPIISLRNTSNLIKTIPFPKSNNENDQIN</sequence>
<dbReference type="GO" id="GO:0000785">
    <property type="term" value="C:chromatin"/>
    <property type="evidence" value="ECO:0007669"/>
    <property type="project" value="TreeGrafter"/>
</dbReference>
<evidence type="ECO:0000256" key="6">
    <source>
        <dbReference type="ARBA" id="ARBA00023015"/>
    </source>
</evidence>
<keyword evidence="12" id="KW-1185">Reference proteome</keyword>
<comment type="subcellular location">
    <subcellularLocation>
        <location evidence="1">Nucleus</location>
    </subcellularLocation>
</comment>
<feature type="domain" description="C2H2-type" evidence="10">
    <location>
        <begin position="50"/>
        <end position="73"/>
    </location>
</feature>
<dbReference type="SUPFAM" id="SSF57667">
    <property type="entry name" value="beta-beta-alpha zinc fingers"/>
    <property type="match status" value="1"/>
</dbReference>
<dbReference type="PROSITE" id="PS00028">
    <property type="entry name" value="ZINC_FINGER_C2H2_1"/>
    <property type="match status" value="1"/>
</dbReference>
<dbReference type="Gene3D" id="3.30.160.60">
    <property type="entry name" value="Classic Zinc Finger"/>
    <property type="match status" value="2"/>
</dbReference>
<dbReference type="SMART" id="SM00355">
    <property type="entry name" value="ZnF_C2H2"/>
    <property type="match status" value="2"/>
</dbReference>
<evidence type="ECO:0000256" key="8">
    <source>
        <dbReference type="ARBA" id="ARBA00023242"/>
    </source>
</evidence>
<dbReference type="OrthoDB" id="10018191at2759"/>
<keyword evidence="6" id="KW-0805">Transcription regulation</keyword>
<dbReference type="PANTHER" id="PTHR40626">
    <property type="entry name" value="MIP31509P"/>
    <property type="match status" value="1"/>
</dbReference>
<evidence type="ECO:0000256" key="7">
    <source>
        <dbReference type="ARBA" id="ARBA00023163"/>
    </source>
</evidence>
<evidence type="ECO:0000259" key="10">
    <source>
        <dbReference type="PROSITE" id="PS50157"/>
    </source>
</evidence>
<evidence type="ECO:0000256" key="5">
    <source>
        <dbReference type="ARBA" id="ARBA00022833"/>
    </source>
</evidence>
<dbReference type="InterPro" id="IPR013087">
    <property type="entry name" value="Znf_C2H2_type"/>
</dbReference>
<proteinExistence type="predicted"/>
<comment type="caution">
    <text evidence="11">The sequence shown here is derived from an EMBL/GenBank/DDBJ whole genome shotgun (WGS) entry which is preliminary data.</text>
</comment>
<evidence type="ECO:0000256" key="3">
    <source>
        <dbReference type="ARBA" id="ARBA00022737"/>
    </source>
</evidence>
<evidence type="ECO:0000256" key="2">
    <source>
        <dbReference type="ARBA" id="ARBA00022723"/>
    </source>
</evidence>
<dbReference type="GO" id="GO:0008270">
    <property type="term" value="F:zinc ion binding"/>
    <property type="evidence" value="ECO:0007669"/>
    <property type="project" value="UniProtKB-KW"/>
</dbReference>
<dbReference type="Proteomes" id="UP000697127">
    <property type="component" value="Unassembled WGS sequence"/>
</dbReference>
<keyword evidence="5" id="KW-0862">Zinc</keyword>
<dbReference type="FunFam" id="3.30.160.60:FF:000032">
    <property type="entry name" value="Krueppel-like factor 4"/>
    <property type="match status" value="1"/>
</dbReference>
<name>A0A9P7BBY7_9ASCO</name>
<dbReference type="GO" id="GO:0005634">
    <property type="term" value="C:nucleus"/>
    <property type="evidence" value="ECO:0007669"/>
    <property type="project" value="UniProtKB-SubCell"/>
</dbReference>
<dbReference type="GO" id="GO:0000981">
    <property type="term" value="F:DNA-binding transcription factor activity, RNA polymerase II-specific"/>
    <property type="evidence" value="ECO:0007669"/>
    <property type="project" value="InterPro"/>
</dbReference>
<evidence type="ECO:0000256" key="9">
    <source>
        <dbReference type="PROSITE-ProRule" id="PRU00042"/>
    </source>
</evidence>
<keyword evidence="2" id="KW-0479">Metal-binding</keyword>
<evidence type="ECO:0000313" key="11">
    <source>
        <dbReference type="EMBL" id="KAG0685814.1"/>
    </source>
</evidence>